<evidence type="ECO:0000313" key="3">
    <source>
        <dbReference type="EMBL" id="QSX09280.1"/>
    </source>
</evidence>
<gene>
    <name evidence="3" type="ORF">J0B03_04245</name>
</gene>
<feature type="domain" description="Transposase IS110-like N-terminal" evidence="1">
    <location>
        <begin position="4"/>
        <end position="160"/>
    </location>
</feature>
<feature type="domain" description="Transposase IS116/IS110/IS902 C-terminal" evidence="2">
    <location>
        <begin position="266"/>
        <end position="339"/>
    </location>
</feature>
<dbReference type="AlphaFoldDB" id="A0A975AJ71"/>
<dbReference type="InterPro" id="IPR047650">
    <property type="entry name" value="Transpos_IS110"/>
</dbReference>
<name>A0A975AJ71_9FIRM</name>
<dbReference type="RefSeq" id="WP_207300618.1">
    <property type="nucleotide sequence ID" value="NZ_CP071444.1"/>
</dbReference>
<dbReference type="PANTHER" id="PTHR33055">
    <property type="entry name" value="TRANSPOSASE FOR INSERTION SEQUENCE ELEMENT IS1111A"/>
    <property type="match status" value="1"/>
</dbReference>
<evidence type="ECO:0000259" key="2">
    <source>
        <dbReference type="Pfam" id="PF02371"/>
    </source>
</evidence>
<accession>A0A975AJ71</accession>
<dbReference type="PANTHER" id="PTHR33055:SF15">
    <property type="entry name" value="TRANSPOSASE-RELATED"/>
    <property type="match status" value="1"/>
</dbReference>
<keyword evidence="4" id="KW-1185">Reference proteome</keyword>
<reference evidence="3" key="1">
    <citation type="submission" date="2021-03" db="EMBL/GenBank/DDBJ databases">
        <title>Alkalibacter marinus sp. nov., isolated from tidal flat sediment.</title>
        <authorList>
            <person name="Namirimu T."/>
            <person name="Yang J.-A."/>
            <person name="Yang S.-H."/>
            <person name="Kim Y.-J."/>
            <person name="Kwon K.K."/>
        </authorList>
    </citation>
    <scope>NUCLEOTIDE SEQUENCE</scope>
    <source>
        <strain evidence="3">ES005</strain>
    </source>
</reference>
<dbReference type="GO" id="GO:0006313">
    <property type="term" value="P:DNA transposition"/>
    <property type="evidence" value="ECO:0007669"/>
    <property type="project" value="InterPro"/>
</dbReference>
<evidence type="ECO:0000259" key="1">
    <source>
        <dbReference type="Pfam" id="PF01548"/>
    </source>
</evidence>
<dbReference type="InterPro" id="IPR003346">
    <property type="entry name" value="Transposase_20"/>
</dbReference>
<protein>
    <submittedName>
        <fullName evidence="3">IS110 family transposase</fullName>
    </submittedName>
</protein>
<dbReference type="Pfam" id="PF02371">
    <property type="entry name" value="Transposase_20"/>
    <property type="match status" value="1"/>
</dbReference>
<dbReference type="Pfam" id="PF01548">
    <property type="entry name" value="DEDD_Tnp_IS110"/>
    <property type="match status" value="1"/>
</dbReference>
<sequence length="353" mass="39304">MIYVGIDVAKDKHDCFIVSSEGEIIKDVFTISNSIEGFNSLLLAIPDVPKDKIRVGLEATGHYSINLMNFITENQLPLVVLNPLQTNLFRKAHTLRKSKTDKIDAKLISHMLHSGNFKLHSNVSYHLQELKSLTRHKSRIKENLSKYKISLVRVLDIMFPELADLVYSLNQKSTYALLRTFPSKDAIASAHLTKLTNVLRNNSKGRYGREKAMLIKKTAAASIGSDSRALSFELSQILLFIDMYANEISKIDAQIKVIMDDIQSPILSVPGISYGLGSVILAEIGDISRFESPSKLLAFAGLEPSTYQSGSYTASGMKMVKRGSSYLRWALLEAARLISIGNCQHSCRFSQIC</sequence>
<dbReference type="Proteomes" id="UP000663499">
    <property type="component" value="Chromosome"/>
</dbReference>
<evidence type="ECO:0000313" key="4">
    <source>
        <dbReference type="Proteomes" id="UP000663499"/>
    </source>
</evidence>
<dbReference type="KEGG" id="alka:J0B03_04245"/>
<organism evidence="3 4">
    <name type="scientific">Alkalibacter rhizosphaerae</name>
    <dbReference type="NCBI Taxonomy" id="2815577"/>
    <lineage>
        <taxon>Bacteria</taxon>
        <taxon>Bacillati</taxon>
        <taxon>Bacillota</taxon>
        <taxon>Clostridia</taxon>
        <taxon>Eubacteriales</taxon>
        <taxon>Eubacteriaceae</taxon>
        <taxon>Alkalibacter</taxon>
    </lineage>
</organism>
<dbReference type="InterPro" id="IPR002525">
    <property type="entry name" value="Transp_IS110-like_N"/>
</dbReference>
<dbReference type="GO" id="GO:0004803">
    <property type="term" value="F:transposase activity"/>
    <property type="evidence" value="ECO:0007669"/>
    <property type="project" value="InterPro"/>
</dbReference>
<dbReference type="NCBIfam" id="NF033542">
    <property type="entry name" value="transpos_IS110"/>
    <property type="match status" value="1"/>
</dbReference>
<dbReference type="EMBL" id="CP071444">
    <property type="protein sequence ID" value="QSX09280.1"/>
    <property type="molecule type" value="Genomic_DNA"/>
</dbReference>
<dbReference type="GO" id="GO:0003677">
    <property type="term" value="F:DNA binding"/>
    <property type="evidence" value="ECO:0007669"/>
    <property type="project" value="InterPro"/>
</dbReference>
<proteinExistence type="predicted"/>